<dbReference type="AlphaFoldDB" id="A0AA91QLL7"/>
<feature type="transmembrane region" description="Helical" evidence="1">
    <location>
        <begin position="6"/>
        <end position="29"/>
    </location>
</feature>
<dbReference type="Proteomes" id="UP000198378">
    <property type="component" value="Unassembled WGS sequence"/>
</dbReference>
<sequence length="78" mass="9101">MIILRTIQVAILLYILSITCRVVFIVDLYRENRGNEKSEIFIAISFAKKGGNNAKSYIVYDNKRVFLFLFIFRNIVGH</sequence>
<keyword evidence="3" id="KW-1185">Reference proteome</keyword>
<keyword evidence="1" id="KW-0472">Membrane</keyword>
<dbReference type="EMBL" id="NEWK01000002">
    <property type="protein sequence ID" value="OXB87046.1"/>
    <property type="molecule type" value="Genomic_DNA"/>
</dbReference>
<keyword evidence="1" id="KW-0812">Transmembrane</keyword>
<proteinExistence type="predicted"/>
<evidence type="ECO:0000313" key="3">
    <source>
        <dbReference type="Proteomes" id="UP000198378"/>
    </source>
</evidence>
<name>A0AA91QLL7_9BACL</name>
<accession>A0AA91QLL7</accession>
<reference evidence="2 3" key="1">
    <citation type="submission" date="2017-05" db="EMBL/GenBank/DDBJ databases">
        <title>The genome sequence of Geobacillus thermocatenulatus DSM 730.</title>
        <authorList>
            <person name="Ramaloko W.T."/>
            <person name="Koen N."/>
            <person name="Polliack S."/>
            <person name="Aliyu H."/>
            <person name="Lebre P."/>
            <person name="Mohr T."/>
            <person name="Oswald F."/>
            <person name="Zwick M."/>
            <person name="Neumann A."/>
            <person name="Syldatk C."/>
            <person name="Cowan D."/>
            <person name="De Maayer P."/>
        </authorList>
    </citation>
    <scope>NUCLEOTIDE SEQUENCE [LARGE SCALE GENOMIC DNA]</scope>
    <source>
        <strain evidence="2 3">BGSC 93A1</strain>
    </source>
</reference>
<organism evidence="2 3">
    <name type="scientific">Geobacillus thermocatenulatus</name>
    <dbReference type="NCBI Taxonomy" id="33938"/>
    <lineage>
        <taxon>Bacteria</taxon>
        <taxon>Bacillati</taxon>
        <taxon>Bacillota</taxon>
        <taxon>Bacilli</taxon>
        <taxon>Bacillales</taxon>
        <taxon>Anoxybacillaceae</taxon>
        <taxon>Geobacillus</taxon>
        <taxon>Geobacillus thermoleovorans group</taxon>
    </lineage>
</organism>
<protein>
    <submittedName>
        <fullName evidence="2">Uncharacterized protein</fullName>
    </submittedName>
</protein>
<keyword evidence="1" id="KW-1133">Transmembrane helix</keyword>
<evidence type="ECO:0000313" key="2">
    <source>
        <dbReference type="EMBL" id="OXB87046.1"/>
    </source>
</evidence>
<comment type="caution">
    <text evidence="2">The sequence shown here is derived from an EMBL/GenBank/DDBJ whole genome shotgun (WGS) entry which is preliminary data.</text>
</comment>
<gene>
    <name evidence="2" type="ORF">B9L19_16580</name>
</gene>
<evidence type="ECO:0000256" key="1">
    <source>
        <dbReference type="SAM" id="Phobius"/>
    </source>
</evidence>